<comment type="function">
    <text evidence="1">Involved in peptidolytic degradation of cyclic heptapeptide hepatotoxin microcystin (MC).</text>
</comment>
<proteinExistence type="inferred from homology"/>
<dbReference type="InterPro" id="IPR015995">
    <property type="entry name" value="MlrC_N"/>
</dbReference>
<comment type="similarity">
    <text evidence="1">Belongs to the peptidase M81 family.</text>
</comment>
<dbReference type="Proteomes" id="UP000532440">
    <property type="component" value="Unassembled WGS sequence"/>
</dbReference>
<evidence type="ECO:0000313" key="5">
    <source>
        <dbReference type="Proteomes" id="UP000532440"/>
    </source>
</evidence>
<reference evidence="4 5" key="1">
    <citation type="submission" date="2020-08" db="EMBL/GenBank/DDBJ databases">
        <title>Genomic Encyclopedia of Type Strains, Phase IV (KMG-IV): sequencing the most valuable type-strain genomes for metagenomic binning, comparative biology and taxonomic classification.</title>
        <authorList>
            <person name="Goeker M."/>
        </authorList>
    </citation>
    <scope>NUCLEOTIDE SEQUENCE [LARGE SCALE GENOMIC DNA]</scope>
    <source>
        <strain evidence="4 5">DSM 29781</strain>
    </source>
</reference>
<feature type="domain" description="Microcystin LR degradation protein MlrC N-terminal" evidence="3">
    <location>
        <begin position="6"/>
        <end position="295"/>
    </location>
</feature>
<evidence type="ECO:0000313" key="4">
    <source>
        <dbReference type="EMBL" id="MBB5271954.1"/>
    </source>
</evidence>
<dbReference type="PIRSF" id="PIRSF012702">
    <property type="entry name" value="UCP012702"/>
    <property type="match status" value="1"/>
</dbReference>
<dbReference type="InterPro" id="IPR010799">
    <property type="entry name" value="MlrC_C"/>
</dbReference>
<sequence length="506" mass="54373">MSMRRKFVIASMLHETNTFSPLPTPITSFGPGGPLRGEQAVAELADTNYGIGGFIGVAREAGAEFSVPLAANANPSGLVTREAYEAMAGAILDEVRKGCDAVMLDLHGAMVCEHLDDGEGELLARIRALAPGLPVAVALDFHAQMTNRMVDNATVITGYRTYPHIDMRLTGERAGRTLLRALDGPSRPAMTWGRIPILSSTLSHTPSRNPMKDVMDRAILAEAGGEVLNASVFGGFPQADIPHLGLSGVIVYNAARDGAREQAQGLLDSLLDQAWERRADFMYRGEPLADSIARARAMTEGPVILVDHGDNTASGGTQDVMSVLEEVVRQQLDDVVAGPFCDPQAVAKMIEAGIGANVSIDVGGRIDMPALNLKGRPMALSGKVRAITDGEFVVTGPMATGARIRMGRTAVLDTGRVQVVVSEGRVEPHDLGVFTHCGIDPRRKRYVLIKSRQHFRAGFEPIARHIVECQGLGVTASDIALFDYRRRPKPLYPFEKDTRPTDSPPA</sequence>
<keyword evidence="1" id="KW-0482">Metalloprotease</keyword>
<keyword evidence="1" id="KW-0479">Metal-binding</keyword>
<dbReference type="GO" id="GO:0008237">
    <property type="term" value="F:metallopeptidase activity"/>
    <property type="evidence" value="ECO:0007669"/>
    <property type="project" value="UniProtKB-KW"/>
</dbReference>
<feature type="domain" description="Microcystin LR degradation protein MlrC C-terminal" evidence="2">
    <location>
        <begin position="305"/>
        <end position="486"/>
    </location>
</feature>
<dbReference type="GO" id="GO:0006508">
    <property type="term" value="P:proteolysis"/>
    <property type="evidence" value="ECO:0007669"/>
    <property type="project" value="UniProtKB-KW"/>
</dbReference>
<accession>A0A7W8HH35</accession>
<dbReference type="EMBL" id="JACHGB010000004">
    <property type="protein sequence ID" value="MBB5271954.1"/>
    <property type="molecule type" value="Genomic_DNA"/>
</dbReference>
<dbReference type="RefSeq" id="WP_246434896.1">
    <property type="nucleotide sequence ID" value="NZ_JACHGB010000004.1"/>
</dbReference>
<dbReference type="InterPro" id="IPR009197">
    <property type="entry name" value="MlrC"/>
</dbReference>
<evidence type="ECO:0000259" key="3">
    <source>
        <dbReference type="Pfam" id="PF07364"/>
    </source>
</evidence>
<name>A0A7W8HH35_9BURK</name>
<protein>
    <recommendedName>
        <fullName evidence="1">Microcystinase C</fullName>
        <shortName evidence="1">MlrC</shortName>
    </recommendedName>
</protein>
<keyword evidence="5" id="KW-1185">Reference proteome</keyword>
<evidence type="ECO:0000259" key="2">
    <source>
        <dbReference type="Pfam" id="PF07171"/>
    </source>
</evidence>
<dbReference type="GO" id="GO:0046872">
    <property type="term" value="F:metal ion binding"/>
    <property type="evidence" value="ECO:0007669"/>
    <property type="project" value="UniProtKB-KW"/>
</dbReference>
<dbReference type="Pfam" id="PF07364">
    <property type="entry name" value="DUF1485"/>
    <property type="match status" value="1"/>
</dbReference>
<keyword evidence="1" id="KW-0645">Protease</keyword>
<comment type="caution">
    <text evidence="4">The sequence shown here is derived from an EMBL/GenBank/DDBJ whole genome shotgun (WGS) entry which is preliminary data.</text>
</comment>
<gene>
    <name evidence="4" type="ORF">HNQ70_001968</name>
</gene>
<keyword evidence="1" id="KW-0378">Hydrolase</keyword>
<dbReference type="AlphaFoldDB" id="A0A7W8HH35"/>
<comment type="cofactor">
    <cofactor evidence="1">
        <name>Zn(2+)</name>
        <dbReference type="ChEBI" id="CHEBI:29105"/>
    </cofactor>
    <text evidence="1">Binds 1 zinc ion per subunit.</text>
</comment>
<organism evidence="4 5">
    <name type="scientific">Quisquiliibacterium transsilvanicum</name>
    <dbReference type="NCBI Taxonomy" id="1549638"/>
    <lineage>
        <taxon>Bacteria</taxon>
        <taxon>Pseudomonadati</taxon>
        <taxon>Pseudomonadota</taxon>
        <taxon>Betaproteobacteria</taxon>
        <taxon>Burkholderiales</taxon>
        <taxon>Burkholderiaceae</taxon>
        <taxon>Quisquiliibacterium</taxon>
    </lineage>
</organism>
<evidence type="ECO:0000256" key="1">
    <source>
        <dbReference type="PIRNR" id="PIRNR012702"/>
    </source>
</evidence>
<dbReference type="Pfam" id="PF07171">
    <property type="entry name" value="MlrC_C"/>
    <property type="match status" value="1"/>
</dbReference>